<gene>
    <name evidence="1" type="ORF">SCBWM1_gp55</name>
</gene>
<evidence type="ECO:0000313" key="2">
    <source>
        <dbReference type="Proteomes" id="UP000274731"/>
    </source>
</evidence>
<reference evidence="1 2" key="1">
    <citation type="journal article" date="2018" name="Environ. Microbiol.">
        <title>Novel phage-host interactions and evolution as revealed by a cyanomyovirus isolated from an estuarine environment.</title>
        <authorList>
            <person name="Xu Y."/>
            <person name="Zhang R."/>
            <person name="Wang N."/>
            <person name="Cai L."/>
            <person name="Tong Y."/>
            <person name="Sun Q."/>
            <person name="Chen F."/>
            <person name="Jiao N."/>
        </authorList>
    </citation>
    <scope>NUCLEOTIDE SEQUENCE [LARGE SCALE GENOMIC DNA]</scope>
</reference>
<organism evidence="1 2">
    <name type="scientific">Synechococcus phage S-CBWM1</name>
    <dbReference type="NCBI Taxonomy" id="2053653"/>
    <lineage>
        <taxon>Viruses</taxon>
        <taxon>Duplodnaviria</taxon>
        <taxon>Heunggongvirae</taxon>
        <taxon>Uroviricota</taxon>
        <taxon>Caudoviricetes</taxon>
        <taxon>Aokuangvirus</taxon>
        <taxon>Aokuangvirus SCBWM1</taxon>
    </lineage>
</organism>
<sequence>MIRFPTPSQIAECGGPCFTQGQEACDCGLLNYVPSIRSNDYIPMLPIPLTERLPKPYDPTSTRPQDCDPMGRCWFYSPHVCEPHKIRACWTLDSEPMDGDTHWLPWWALPLPEVES</sequence>
<accession>A0A3G1L3I6</accession>
<evidence type="ECO:0000313" key="1">
    <source>
        <dbReference type="EMBL" id="ATW62739.1"/>
    </source>
</evidence>
<dbReference type="EMBL" id="MG450654">
    <property type="protein sequence ID" value="ATW62739.1"/>
    <property type="molecule type" value="Genomic_DNA"/>
</dbReference>
<name>A0A3G1L3I6_9CAUD</name>
<dbReference type="Proteomes" id="UP000274731">
    <property type="component" value="Segment"/>
</dbReference>
<proteinExistence type="predicted"/>
<protein>
    <submittedName>
        <fullName evidence="1">Uncharacterized protein</fullName>
    </submittedName>
</protein>
<keyword evidence="2" id="KW-1185">Reference proteome</keyword>